<accession>A0ABM7RAD2</accession>
<gene>
    <name evidence="1" type="ORF">HAHE_11500</name>
</gene>
<evidence type="ECO:0000313" key="1">
    <source>
        <dbReference type="EMBL" id="BCX47242.1"/>
    </source>
</evidence>
<sequence>MQTVVQSPDADASLTTVKEVVSALKKEKLEPSHEAKNWGDWIHIEGCDTVISIESLRGLTGSATIEHAEDERNDPTQAILRAFHQLGWEGVDEDGPYPLG</sequence>
<reference evidence="1 2" key="1">
    <citation type="submission" date="2021-06" db="EMBL/GenBank/DDBJ databases">
        <title>Complete genome of Haloferula helveola possessing various polysaccharide degrading enzymes.</title>
        <authorList>
            <person name="Takami H."/>
            <person name="Huang C."/>
            <person name="Hamasaki K."/>
        </authorList>
    </citation>
    <scope>NUCLEOTIDE SEQUENCE [LARGE SCALE GENOMIC DNA]</scope>
    <source>
        <strain evidence="1 2">CN-1</strain>
    </source>
</reference>
<organism evidence="1 2">
    <name type="scientific">Haloferula helveola</name>
    <dbReference type="NCBI Taxonomy" id="490095"/>
    <lineage>
        <taxon>Bacteria</taxon>
        <taxon>Pseudomonadati</taxon>
        <taxon>Verrucomicrobiota</taxon>
        <taxon>Verrucomicrobiia</taxon>
        <taxon>Verrucomicrobiales</taxon>
        <taxon>Verrucomicrobiaceae</taxon>
        <taxon>Haloferula</taxon>
    </lineage>
</organism>
<dbReference type="Proteomes" id="UP001374893">
    <property type="component" value="Chromosome"/>
</dbReference>
<name>A0ABM7RAD2_9BACT</name>
<protein>
    <submittedName>
        <fullName evidence="1">Uncharacterized protein</fullName>
    </submittedName>
</protein>
<keyword evidence="2" id="KW-1185">Reference proteome</keyword>
<dbReference type="RefSeq" id="WP_338689332.1">
    <property type="nucleotide sequence ID" value="NZ_AP024702.1"/>
</dbReference>
<evidence type="ECO:0000313" key="2">
    <source>
        <dbReference type="Proteomes" id="UP001374893"/>
    </source>
</evidence>
<dbReference type="EMBL" id="AP024702">
    <property type="protein sequence ID" value="BCX47242.1"/>
    <property type="molecule type" value="Genomic_DNA"/>
</dbReference>
<proteinExistence type="predicted"/>